<protein>
    <recommendedName>
        <fullName evidence="4">Secreted protein</fullName>
    </recommendedName>
</protein>
<keyword evidence="3" id="KW-1185">Reference proteome</keyword>
<feature type="region of interest" description="Disordered" evidence="1">
    <location>
        <begin position="54"/>
        <end position="128"/>
    </location>
</feature>
<gene>
    <name evidence="2" type="ORF">ABT322_21885</name>
</gene>
<sequence length="141" mass="14015">MTGVEAATRASARPGRIGLLPGLVLLVTAHLAGAVHMSSFAGPHVAVEVTTCSQPEADDGHGLGPAPGHHHHADAHIDHTVDRPRTAADDGIAGPCVGGPGEGLPSAADTAPAPADQERPGAPAGTADGHGTLALHCVWRL</sequence>
<feature type="compositionally biased region" description="Basic and acidic residues" evidence="1">
    <location>
        <begin position="74"/>
        <end position="88"/>
    </location>
</feature>
<dbReference type="Proteomes" id="UP001490330">
    <property type="component" value="Unassembled WGS sequence"/>
</dbReference>
<proteinExistence type="predicted"/>
<accession>A0ABV1VIN2</accession>
<evidence type="ECO:0000313" key="3">
    <source>
        <dbReference type="Proteomes" id="UP001490330"/>
    </source>
</evidence>
<evidence type="ECO:0008006" key="4">
    <source>
        <dbReference type="Google" id="ProtNLM"/>
    </source>
</evidence>
<organism evidence="2 3">
    <name type="scientific">Streptomyces flaveolus</name>
    <dbReference type="NCBI Taxonomy" id="67297"/>
    <lineage>
        <taxon>Bacteria</taxon>
        <taxon>Bacillati</taxon>
        <taxon>Actinomycetota</taxon>
        <taxon>Actinomycetes</taxon>
        <taxon>Kitasatosporales</taxon>
        <taxon>Streptomycetaceae</taxon>
        <taxon>Streptomyces</taxon>
    </lineage>
</organism>
<reference evidence="2 3" key="1">
    <citation type="submission" date="2024-06" db="EMBL/GenBank/DDBJ databases">
        <title>The Natural Products Discovery Center: Release of the First 8490 Sequenced Strains for Exploring Actinobacteria Biosynthetic Diversity.</title>
        <authorList>
            <person name="Kalkreuter E."/>
            <person name="Kautsar S.A."/>
            <person name="Yang D."/>
            <person name="Bader C.D."/>
            <person name="Teijaro C.N."/>
            <person name="Fluegel L."/>
            <person name="Davis C.M."/>
            <person name="Simpson J.R."/>
            <person name="Lauterbach L."/>
            <person name="Steele A.D."/>
            <person name="Gui C."/>
            <person name="Meng S."/>
            <person name="Li G."/>
            <person name="Viehrig K."/>
            <person name="Ye F."/>
            <person name="Su P."/>
            <person name="Kiefer A.F."/>
            <person name="Nichols A."/>
            <person name="Cepeda A.J."/>
            <person name="Yan W."/>
            <person name="Fan B."/>
            <person name="Jiang Y."/>
            <person name="Adhikari A."/>
            <person name="Zheng C.-J."/>
            <person name="Schuster L."/>
            <person name="Cowan T.M."/>
            <person name="Smanski M.J."/>
            <person name="Chevrette M.G."/>
            <person name="De Carvalho L.P.S."/>
            <person name="Shen B."/>
        </authorList>
    </citation>
    <scope>NUCLEOTIDE SEQUENCE [LARGE SCALE GENOMIC DNA]</scope>
    <source>
        <strain evidence="2 3">NPDC000632</strain>
    </source>
</reference>
<dbReference type="RefSeq" id="WP_350720070.1">
    <property type="nucleotide sequence ID" value="NZ_JBEPCO010000018.1"/>
</dbReference>
<dbReference type="EMBL" id="JBEPCV010000021">
    <property type="protein sequence ID" value="MER6906358.1"/>
    <property type="molecule type" value="Genomic_DNA"/>
</dbReference>
<evidence type="ECO:0000256" key="1">
    <source>
        <dbReference type="SAM" id="MobiDB-lite"/>
    </source>
</evidence>
<name>A0ABV1VIN2_9ACTN</name>
<comment type="caution">
    <text evidence="2">The sequence shown here is derived from an EMBL/GenBank/DDBJ whole genome shotgun (WGS) entry which is preliminary data.</text>
</comment>
<evidence type="ECO:0000313" key="2">
    <source>
        <dbReference type="EMBL" id="MER6906358.1"/>
    </source>
</evidence>